<dbReference type="AlphaFoldDB" id="A0A5A7RGM8"/>
<accession>A0A5A7RGM8</accession>
<dbReference type="OrthoDB" id="2016588at2759"/>
<reference evidence="3" key="1">
    <citation type="journal article" date="2019" name="Curr. Biol.">
        <title>Genome Sequence of Striga asiatica Provides Insight into the Evolution of Plant Parasitism.</title>
        <authorList>
            <person name="Yoshida S."/>
            <person name="Kim S."/>
            <person name="Wafula E.K."/>
            <person name="Tanskanen J."/>
            <person name="Kim Y.M."/>
            <person name="Honaas L."/>
            <person name="Yang Z."/>
            <person name="Spallek T."/>
            <person name="Conn C.E."/>
            <person name="Ichihashi Y."/>
            <person name="Cheong K."/>
            <person name="Cui S."/>
            <person name="Der J.P."/>
            <person name="Gundlach H."/>
            <person name="Jiao Y."/>
            <person name="Hori C."/>
            <person name="Ishida J.K."/>
            <person name="Kasahara H."/>
            <person name="Kiba T."/>
            <person name="Kim M.S."/>
            <person name="Koo N."/>
            <person name="Laohavisit A."/>
            <person name="Lee Y.H."/>
            <person name="Lumba S."/>
            <person name="McCourt P."/>
            <person name="Mortimer J.C."/>
            <person name="Mutuku J.M."/>
            <person name="Nomura T."/>
            <person name="Sasaki-Sekimoto Y."/>
            <person name="Seto Y."/>
            <person name="Wang Y."/>
            <person name="Wakatake T."/>
            <person name="Sakakibara H."/>
            <person name="Demura T."/>
            <person name="Yamaguchi S."/>
            <person name="Yoneyama K."/>
            <person name="Manabe R.I."/>
            <person name="Nelson D.C."/>
            <person name="Schulman A.H."/>
            <person name="Timko M.P."/>
            <person name="dePamphilis C.W."/>
            <person name="Choi D."/>
            <person name="Shirasu K."/>
        </authorList>
    </citation>
    <scope>NUCLEOTIDE SEQUENCE [LARGE SCALE GENOMIC DNA]</scope>
    <source>
        <strain evidence="3">cv. UVA1</strain>
    </source>
</reference>
<evidence type="ECO:0000313" key="2">
    <source>
        <dbReference type="EMBL" id="GER56320.1"/>
    </source>
</evidence>
<dbReference type="EMBL" id="BKCP01012625">
    <property type="protein sequence ID" value="GER56320.1"/>
    <property type="molecule type" value="Genomic_DNA"/>
</dbReference>
<protein>
    <submittedName>
        <fullName evidence="2">Cysteine proteinase inhibitor</fullName>
    </submittedName>
</protein>
<dbReference type="Gene3D" id="3.10.450.10">
    <property type="match status" value="1"/>
</dbReference>
<sequence>MLPKFVLPFILAILALNSFQSMAEVGVWTAISSPNNDDFLVWAANFAVSEQNKKVNTSLKFECILSAQVKQIDEGYPPALNFMTDAMYELVILAHNCSGIEKQYKADLIVDPGPIDPKDGTSLDSFIELDAELS</sequence>
<keyword evidence="1" id="KW-0732">Signal</keyword>
<evidence type="ECO:0000313" key="3">
    <source>
        <dbReference type="Proteomes" id="UP000325081"/>
    </source>
</evidence>
<dbReference type="InterPro" id="IPR046350">
    <property type="entry name" value="Cystatin_sf"/>
</dbReference>
<feature type="signal peptide" evidence="1">
    <location>
        <begin position="1"/>
        <end position="23"/>
    </location>
</feature>
<feature type="chain" id="PRO_5022679129" evidence="1">
    <location>
        <begin position="24"/>
        <end position="134"/>
    </location>
</feature>
<organism evidence="2 3">
    <name type="scientific">Striga asiatica</name>
    <name type="common">Asiatic witchweed</name>
    <name type="synonym">Buchnera asiatica</name>
    <dbReference type="NCBI Taxonomy" id="4170"/>
    <lineage>
        <taxon>Eukaryota</taxon>
        <taxon>Viridiplantae</taxon>
        <taxon>Streptophyta</taxon>
        <taxon>Embryophyta</taxon>
        <taxon>Tracheophyta</taxon>
        <taxon>Spermatophyta</taxon>
        <taxon>Magnoliopsida</taxon>
        <taxon>eudicotyledons</taxon>
        <taxon>Gunneridae</taxon>
        <taxon>Pentapetalae</taxon>
        <taxon>asterids</taxon>
        <taxon>lamiids</taxon>
        <taxon>Lamiales</taxon>
        <taxon>Orobanchaceae</taxon>
        <taxon>Buchnereae</taxon>
        <taxon>Striga</taxon>
    </lineage>
</organism>
<name>A0A5A7RGM8_STRAF</name>
<keyword evidence="3" id="KW-1185">Reference proteome</keyword>
<dbReference type="SUPFAM" id="SSF54403">
    <property type="entry name" value="Cystatin/monellin"/>
    <property type="match status" value="1"/>
</dbReference>
<comment type="caution">
    <text evidence="2">The sequence shown here is derived from an EMBL/GenBank/DDBJ whole genome shotgun (WGS) entry which is preliminary data.</text>
</comment>
<proteinExistence type="predicted"/>
<evidence type="ECO:0000256" key="1">
    <source>
        <dbReference type="SAM" id="SignalP"/>
    </source>
</evidence>
<dbReference type="Proteomes" id="UP000325081">
    <property type="component" value="Unassembled WGS sequence"/>
</dbReference>
<gene>
    <name evidence="2" type="ORF">STAS_34029</name>
</gene>